<dbReference type="GO" id="GO:0008477">
    <property type="term" value="F:purine nucleosidase activity"/>
    <property type="evidence" value="ECO:0007669"/>
    <property type="project" value="UniProtKB-EC"/>
</dbReference>
<dbReference type="PANTHER" id="PTHR12304">
    <property type="entry name" value="INOSINE-URIDINE PREFERRING NUCLEOSIDE HYDROLASE"/>
    <property type="match status" value="1"/>
</dbReference>
<evidence type="ECO:0000313" key="4">
    <source>
        <dbReference type="EMBL" id="APH54640.1"/>
    </source>
</evidence>
<dbReference type="GO" id="GO:0006152">
    <property type="term" value="P:purine nucleoside catabolic process"/>
    <property type="evidence" value="ECO:0007669"/>
    <property type="project" value="TreeGrafter"/>
</dbReference>
<dbReference type="EC" id="3.2.2.1" evidence="4"/>
<dbReference type="InterPro" id="IPR023186">
    <property type="entry name" value="IUNH"/>
</dbReference>
<feature type="domain" description="Inosine/uridine-preferring nucleoside hydrolase" evidence="3">
    <location>
        <begin position="11"/>
        <end position="305"/>
    </location>
</feature>
<dbReference type="RefSeq" id="WP_072572627.1">
    <property type="nucleotide sequence ID" value="NZ_CP018191.1"/>
</dbReference>
<dbReference type="AlphaFoldDB" id="A0AAC9K7Q5"/>
<accession>A0AAC9K7Q5</accession>
<keyword evidence="2 4" id="KW-0326">Glycosidase</keyword>
<dbReference type="InterPro" id="IPR036452">
    <property type="entry name" value="Ribo_hydro-like"/>
</dbReference>
<evidence type="ECO:0000313" key="5">
    <source>
        <dbReference type="Proteomes" id="UP000182373"/>
    </source>
</evidence>
<organism evidence="4 5">
    <name type="scientific">Granulibacter bethesdensis</name>
    <dbReference type="NCBI Taxonomy" id="364410"/>
    <lineage>
        <taxon>Bacteria</taxon>
        <taxon>Pseudomonadati</taxon>
        <taxon>Pseudomonadota</taxon>
        <taxon>Alphaproteobacteria</taxon>
        <taxon>Acetobacterales</taxon>
        <taxon>Acetobacteraceae</taxon>
        <taxon>Granulibacter</taxon>
    </lineage>
</organism>
<dbReference type="Pfam" id="PF01156">
    <property type="entry name" value="IU_nuc_hydro"/>
    <property type="match status" value="1"/>
</dbReference>
<gene>
    <name evidence="4" type="ORF">GbCGDNIH9_1340</name>
</gene>
<dbReference type="Proteomes" id="UP000182373">
    <property type="component" value="Chromosome"/>
</dbReference>
<evidence type="ECO:0000256" key="1">
    <source>
        <dbReference type="ARBA" id="ARBA00022801"/>
    </source>
</evidence>
<dbReference type="GO" id="GO:0005829">
    <property type="term" value="C:cytosol"/>
    <property type="evidence" value="ECO:0007669"/>
    <property type="project" value="TreeGrafter"/>
</dbReference>
<reference evidence="5" key="1">
    <citation type="submission" date="2016-11" db="EMBL/GenBank/DDBJ databases">
        <title>Comparative genomic and phenotypic analysis of Granulibacter bethesdensis clinical isolates from patients with chronic granulomatous disease.</title>
        <authorList>
            <person name="Zarember K.A."/>
            <person name="Porcella S.F."/>
            <person name="Chu J."/>
            <person name="Ding L."/>
            <person name="Dahlstrom E."/>
            <person name="Barbian K."/>
            <person name="Martens C."/>
            <person name="Sykora L."/>
            <person name="Kramer S."/>
            <person name="Pettinato A.M."/>
            <person name="Hong H."/>
            <person name="Wald G."/>
            <person name="Berg L.J."/>
            <person name="Rogge L.S."/>
            <person name="Greenberg D.E."/>
            <person name="Falcone E.L."/>
            <person name="Neves J.F."/>
            <person name="Simoes M.J."/>
            <person name="Casal M."/>
            <person name="Rodriguez-Lopez F.C."/>
            <person name="Zelazny A."/>
            <person name="Gallin J.I."/>
            <person name="Holland S.M."/>
        </authorList>
    </citation>
    <scope>NUCLEOTIDE SEQUENCE [LARGE SCALE GENOMIC DNA]</scope>
    <source>
        <strain evidence="5">NIH9.1</strain>
    </source>
</reference>
<keyword evidence="1 4" id="KW-0378">Hydrolase</keyword>
<sequence length="316" mass="33169">MADQNFHPVPVILDTDPGTDDALAILLALASPELEMKALTVVGGNVGLEHTLRNALALAALAGASIPVHPGANQPLMGHHYTGAPDIHGVDGLAGVDMPEPSLFSSPRMASSLLAADAIRAILRDSEKPVTLVGIGPATNLALALATEPTLCANIDQIVLMTGSAGRGNVTPYAEFNAWSDPEALSILITSGVSVVLVTLDLTRQARITPERITRLREYGTGRALATACDILSRVPLTEQGGEPLHDPCAIAWLVAPHLFTTRPVDVSVIHEAGERRGQTMISHAGETSSGQITMLDTMDAEGFFTLLGNRLARLP</sequence>
<dbReference type="Gene3D" id="3.90.245.10">
    <property type="entry name" value="Ribonucleoside hydrolase-like"/>
    <property type="match status" value="1"/>
</dbReference>
<dbReference type="EMBL" id="CP018191">
    <property type="protein sequence ID" value="APH54640.1"/>
    <property type="molecule type" value="Genomic_DNA"/>
</dbReference>
<evidence type="ECO:0000259" key="3">
    <source>
        <dbReference type="Pfam" id="PF01156"/>
    </source>
</evidence>
<name>A0AAC9K7Q5_9PROT</name>
<dbReference type="InterPro" id="IPR001910">
    <property type="entry name" value="Inosine/uridine_hydrolase_dom"/>
</dbReference>
<proteinExistence type="predicted"/>
<dbReference type="PANTHER" id="PTHR12304:SF4">
    <property type="entry name" value="URIDINE NUCLEOSIDASE"/>
    <property type="match status" value="1"/>
</dbReference>
<protein>
    <submittedName>
        <fullName evidence="4">Inosine-uridine preferring nucleoside hydrolase</fullName>
        <ecNumber evidence="4">3.2.2.1</ecNumber>
    </submittedName>
</protein>
<evidence type="ECO:0000256" key="2">
    <source>
        <dbReference type="ARBA" id="ARBA00023295"/>
    </source>
</evidence>
<dbReference type="SUPFAM" id="SSF53590">
    <property type="entry name" value="Nucleoside hydrolase"/>
    <property type="match status" value="1"/>
</dbReference>